<reference evidence="2" key="1">
    <citation type="submission" date="2021-01" db="EMBL/GenBank/DDBJ databases">
        <title>Whole genome shotgun sequence of Acrocarpospora phusangensis NBRC 108782.</title>
        <authorList>
            <person name="Komaki H."/>
            <person name="Tamura T."/>
        </authorList>
    </citation>
    <scope>NUCLEOTIDE SEQUENCE</scope>
    <source>
        <strain evidence="2">NBRC 108782</strain>
    </source>
</reference>
<organism evidence="2 3">
    <name type="scientific">Acrocarpospora phusangensis</name>
    <dbReference type="NCBI Taxonomy" id="1070424"/>
    <lineage>
        <taxon>Bacteria</taxon>
        <taxon>Bacillati</taxon>
        <taxon>Actinomycetota</taxon>
        <taxon>Actinomycetes</taxon>
        <taxon>Streptosporangiales</taxon>
        <taxon>Streptosporangiaceae</taxon>
        <taxon>Acrocarpospora</taxon>
    </lineage>
</organism>
<dbReference type="EMBL" id="BOOA01000122">
    <property type="protein sequence ID" value="GIH29366.1"/>
    <property type="molecule type" value="Genomic_DNA"/>
</dbReference>
<protein>
    <submittedName>
        <fullName evidence="2">Uncharacterized protein</fullName>
    </submittedName>
</protein>
<feature type="region of interest" description="Disordered" evidence="1">
    <location>
        <begin position="24"/>
        <end position="55"/>
    </location>
</feature>
<comment type="caution">
    <text evidence="2">The sequence shown here is derived from an EMBL/GenBank/DDBJ whole genome shotgun (WGS) entry which is preliminary data.</text>
</comment>
<name>A0A919QIB8_9ACTN</name>
<dbReference type="Proteomes" id="UP000640052">
    <property type="component" value="Unassembled WGS sequence"/>
</dbReference>
<dbReference type="AlphaFoldDB" id="A0A919QIB8"/>
<evidence type="ECO:0000313" key="3">
    <source>
        <dbReference type="Proteomes" id="UP000640052"/>
    </source>
</evidence>
<accession>A0A919QIB8</accession>
<evidence type="ECO:0000256" key="1">
    <source>
        <dbReference type="SAM" id="MobiDB-lite"/>
    </source>
</evidence>
<gene>
    <name evidence="2" type="ORF">Aph01nite_76760</name>
</gene>
<dbReference type="RefSeq" id="WP_204045977.1">
    <property type="nucleotide sequence ID" value="NZ_BOOA01000122.1"/>
</dbReference>
<proteinExistence type="predicted"/>
<sequence>MGLFLTGIARPANVPADEAAVRSTLEPVDQGEPQAEAPRPPEFNELFTDQNPHNGLPTRMVASDWTESERVAPFWAGHANPTDDYAIVNRRQDQAGTAAARELAGEGTASLPWANGIEPVIRDGGSFGADYFAVEQEGIQPTMGAEMTIPPGTDQDVTAAVAATGKRNTRRAAAAASYEAWITAVTG</sequence>
<keyword evidence="3" id="KW-1185">Reference proteome</keyword>
<evidence type="ECO:0000313" key="2">
    <source>
        <dbReference type="EMBL" id="GIH29366.1"/>
    </source>
</evidence>